<evidence type="ECO:0000313" key="1">
    <source>
        <dbReference type="EMBL" id="CAD8145404.1"/>
    </source>
</evidence>
<gene>
    <name evidence="1" type="ORF">POCTA_138.1.T0170212</name>
</gene>
<dbReference type="OrthoDB" id="285821at2759"/>
<sequence length="75" mass="8559">MNKPGIGLISLHIVFIEKSFGDSDEGNSTLEYSEKSLLDNKVRFADEILICFFHQSDKVTQINEGKKRTIKENLK</sequence>
<protein>
    <submittedName>
        <fullName evidence="1">Uncharacterized protein</fullName>
    </submittedName>
</protein>
<dbReference type="Proteomes" id="UP000683925">
    <property type="component" value="Unassembled WGS sequence"/>
</dbReference>
<comment type="caution">
    <text evidence="1">The sequence shown here is derived from an EMBL/GenBank/DDBJ whole genome shotgun (WGS) entry which is preliminary data.</text>
</comment>
<proteinExistence type="predicted"/>
<accession>A0A8S1T354</accession>
<organism evidence="1 2">
    <name type="scientific">Paramecium octaurelia</name>
    <dbReference type="NCBI Taxonomy" id="43137"/>
    <lineage>
        <taxon>Eukaryota</taxon>
        <taxon>Sar</taxon>
        <taxon>Alveolata</taxon>
        <taxon>Ciliophora</taxon>
        <taxon>Intramacronucleata</taxon>
        <taxon>Oligohymenophorea</taxon>
        <taxon>Peniculida</taxon>
        <taxon>Parameciidae</taxon>
        <taxon>Paramecium</taxon>
    </lineage>
</organism>
<dbReference type="AlphaFoldDB" id="A0A8S1T354"/>
<keyword evidence="2" id="KW-1185">Reference proteome</keyword>
<evidence type="ECO:0000313" key="2">
    <source>
        <dbReference type="Proteomes" id="UP000683925"/>
    </source>
</evidence>
<name>A0A8S1T354_PAROT</name>
<dbReference type="EMBL" id="CAJJDP010000017">
    <property type="protein sequence ID" value="CAD8145404.1"/>
    <property type="molecule type" value="Genomic_DNA"/>
</dbReference>
<reference evidence="1" key="1">
    <citation type="submission" date="2021-01" db="EMBL/GenBank/DDBJ databases">
        <authorList>
            <consortium name="Genoscope - CEA"/>
            <person name="William W."/>
        </authorList>
    </citation>
    <scope>NUCLEOTIDE SEQUENCE</scope>
</reference>
<dbReference type="OMA" id="DEILICF"/>